<feature type="compositionally biased region" description="Low complexity" evidence="1">
    <location>
        <begin position="27"/>
        <end position="40"/>
    </location>
</feature>
<reference evidence="2 3" key="1">
    <citation type="submission" date="2020-08" db="EMBL/GenBank/DDBJ databases">
        <title>Genomic Encyclopedia of Type Strains, Phase III (KMG-III): the genomes of soil and plant-associated and newly described type strains.</title>
        <authorList>
            <person name="Whitman W."/>
        </authorList>
    </citation>
    <scope>NUCLEOTIDE SEQUENCE [LARGE SCALE GENOMIC DNA]</scope>
    <source>
        <strain evidence="2 3">CECT 3303</strain>
    </source>
</reference>
<name>A0A841DDD1_PLAVE</name>
<comment type="caution">
    <text evidence="2">The sequence shown here is derived from an EMBL/GenBank/DDBJ whole genome shotgun (WGS) entry which is preliminary data.</text>
</comment>
<evidence type="ECO:0000313" key="2">
    <source>
        <dbReference type="EMBL" id="MBB5966847.1"/>
    </source>
</evidence>
<dbReference type="EMBL" id="JACHJJ010000027">
    <property type="protein sequence ID" value="MBB5966847.1"/>
    <property type="molecule type" value="Genomic_DNA"/>
</dbReference>
<sequence length="40" mass="4308">MPYAIGRGPREASARTLFESALKQNPRRAAPQAAPQITNA</sequence>
<dbReference type="Proteomes" id="UP000562352">
    <property type="component" value="Unassembled WGS sequence"/>
</dbReference>
<dbReference type="AlphaFoldDB" id="A0A841DDD1"/>
<organism evidence="2 3">
    <name type="scientific">Planomonospora venezuelensis</name>
    <dbReference type="NCBI Taxonomy" id="1999"/>
    <lineage>
        <taxon>Bacteria</taxon>
        <taxon>Bacillati</taxon>
        <taxon>Actinomycetota</taxon>
        <taxon>Actinomycetes</taxon>
        <taxon>Streptosporangiales</taxon>
        <taxon>Streptosporangiaceae</taxon>
        <taxon>Planomonospora</taxon>
    </lineage>
</organism>
<proteinExistence type="predicted"/>
<evidence type="ECO:0000313" key="3">
    <source>
        <dbReference type="Proteomes" id="UP000562352"/>
    </source>
</evidence>
<evidence type="ECO:0000256" key="1">
    <source>
        <dbReference type="SAM" id="MobiDB-lite"/>
    </source>
</evidence>
<protein>
    <submittedName>
        <fullName evidence="2">Uncharacterized protein</fullName>
    </submittedName>
</protein>
<accession>A0A841DDD1</accession>
<gene>
    <name evidence="2" type="ORF">FHS22_006146</name>
</gene>
<keyword evidence="3" id="KW-1185">Reference proteome</keyword>
<feature type="region of interest" description="Disordered" evidence="1">
    <location>
        <begin position="21"/>
        <end position="40"/>
    </location>
</feature>